<dbReference type="EMBL" id="LR134355">
    <property type="protein sequence ID" value="VEG49643.1"/>
    <property type="molecule type" value="Genomic_DNA"/>
</dbReference>
<dbReference type="Gene3D" id="3.10.450.50">
    <property type="match status" value="1"/>
</dbReference>
<dbReference type="InterPro" id="IPR032710">
    <property type="entry name" value="NTF2-like_dom_sf"/>
</dbReference>
<evidence type="ECO:0000256" key="1">
    <source>
        <dbReference type="ARBA" id="ARBA00010641"/>
    </source>
</evidence>
<dbReference type="InterPro" id="IPR014284">
    <property type="entry name" value="RNA_pol_sigma-70_dom"/>
</dbReference>
<sequence>MIATEDFEAARPQLMAVAFRLLGSLHDAEDAVQSTWLRADGAADVEVRNSAAWLTTVTTRVCLDHLRARRRRGEEPLSADLLPGEQVAADEHYLQREQVSRALLVLLDALTPAQRVAYVLHDLFDVPFTDIAQTLGTSVASAKKHASRARQRVQAGIPERTARAADAAVVDAFLAAAAGGDMTAMVALMSEDCAREADASLVPAGTPTRIIGARQIAEETTLFADRIRAIVEVVLDGRLVRIIAPGGHPLAVIDVEVRDGLVRRIGISRIKPGHD</sequence>
<dbReference type="InterPro" id="IPR036388">
    <property type="entry name" value="WH-like_DNA-bd_sf"/>
</dbReference>
<dbReference type="GO" id="GO:0003677">
    <property type="term" value="F:DNA binding"/>
    <property type="evidence" value="ECO:0007669"/>
    <property type="project" value="UniProtKB-KW"/>
</dbReference>
<dbReference type="Gene3D" id="1.10.1740.10">
    <property type="match status" value="1"/>
</dbReference>
<dbReference type="InterPro" id="IPR007627">
    <property type="entry name" value="RNA_pol_sigma70_r2"/>
</dbReference>
<keyword evidence="10" id="KW-1185">Reference proteome</keyword>
<evidence type="ECO:0000259" key="7">
    <source>
        <dbReference type="Pfam" id="PF04542"/>
    </source>
</evidence>
<accession>A0A3S4VE76</accession>
<keyword evidence="5" id="KW-0238">DNA-binding</keyword>
<dbReference type="NCBIfam" id="TIGR02937">
    <property type="entry name" value="sigma70-ECF"/>
    <property type="match status" value="1"/>
</dbReference>
<dbReference type="Pfam" id="PF04542">
    <property type="entry name" value="Sigma70_r2"/>
    <property type="match status" value="1"/>
</dbReference>
<dbReference type="Pfam" id="PF08281">
    <property type="entry name" value="Sigma70_r4_2"/>
    <property type="match status" value="1"/>
</dbReference>
<keyword evidence="3" id="KW-0805">Transcription regulation</keyword>
<comment type="similarity">
    <text evidence="1">Belongs to the sigma-70 factor family. ECF subfamily.</text>
</comment>
<name>A0A3S4VE76_MYCCI</name>
<dbReference type="SUPFAM" id="SSF88946">
    <property type="entry name" value="Sigma2 domain of RNA polymerase sigma factors"/>
    <property type="match status" value="1"/>
</dbReference>
<evidence type="ECO:0000256" key="4">
    <source>
        <dbReference type="ARBA" id="ARBA00023082"/>
    </source>
</evidence>
<dbReference type="InterPro" id="IPR013324">
    <property type="entry name" value="RNA_pol_sigma_r3/r4-like"/>
</dbReference>
<dbReference type="GO" id="GO:0016987">
    <property type="term" value="F:sigma factor activity"/>
    <property type="evidence" value="ECO:0007669"/>
    <property type="project" value="UniProtKB-KW"/>
</dbReference>
<feature type="domain" description="RNA polymerase sigma-70 region 2" evidence="7">
    <location>
        <begin position="7"/>
        <end position="72"/>
    </location>
</feature>
<evidence type="ECO:0000259" key="8">
    <source>
        <dbReference type="Pfam" id="PF08281"/>
    </source>
</evidence>
<dbReference type="InterPro" id="IPR052704">
    <property type="entry name" value="ECF_Sigma-70_Domain"/>
</dbReference>
<dbReference type="Gene3D" id="1.10.10.10">
    <property type="entry name" value="Winged helix-like DNA-binding domain superfamily/Winged helix DNA-binding domain"/>
    <property type="match status" value="1"/>
</dbReference>
<evidence type="ECO:0000256" key="2">
    <source>
        <dbReference type="ARBA" id="ARBA00011344"/>
    </source>
</evidence>
<comment type="subunit">
    <text evidence="2">Interacts transiently with the RNA polymerase catalytic core formed by RpoA, RpoB, RpoC and RpoZ (2 alpha, 1 beta, 1 beta' and 1 omega subunit) to form the RNA polymerase holoenzyme that can initiate transcription.</text>
</comment>
<gene>
    <name evidence="9" type="primary">fecI_2</name>
    <name evidence="9" type="ORF">NCTC10485_03954</name>
</gene>
<evidence type="ECO:0000256" key="6">
    <source>
        <dbReference type="ARBA" id="ARBA00023163"/>
    </source>
</evidence>
<keyword evidence="6" id="KW-0804">Transcription</keyword>
<evidence type="ECO:0000256" key="3">
    <source>
        <dbReference type="ARBA" id="ARBA00023015"/>
    </source>
</evidence>
<proteinExistence type="inferred from homology"/>
<dbReference type="RefSeq" id="WP_126335300.1">
    <property type="nucleotide sequence ID" value="NZ_AP022604.1"/>
</dbReference>
<evidence type="ECO:0000313" key="10">
    <source>
        <dbReference type="Proteomes" id="UP000282551"/>
    </source>
</evidence>
<dbReference type="GO" id="GO:0006352">
    <property type="term" value="P:DNA-templated transcription initiation"/>
    <property type="evidence" value="ECO:0007669"/>
    <property type="project" value="InterPro"/>
</dbReference>
<reference evidence="9 10" key="1">
    <citation type="submission" date="2018-12" db="EMBL/GenBank/DDBJ databases">
        <authorList>
            <consortium name="Pathogen Informatics"/>
        </authorList>
    </citation>
    <scope>NUCLEOTIDE SEQUENCE [LARGE SCALE GENOMIC DNA]</scope>
    <source>
        <strain evidence="9 10">NCTC10485</strain>
    </source>
</reference>
<dbReference type="Proteomes" id="UP000282551">
    <property type="component" value="Chromosome"/>
</dbReference>
<dbReference type="SUPFAM" id="SSF88659">
    <property type="entry name" value="Sigma3 and sigma4 domains of RNA polymerase sigma factors"/>
    <property type="match status" value="1"/>
</dbReference>
<keyword evidence="4" id="KW-0731">Sigma factor</keyword>
<dbReference type="OrthoDB" id="3211555at2"/>
<dbReference type="InterPro" id="IPR013249">
    <property type="entry name" value="RNA_pol_sigma70_r4_t2"/>
</dbReference>
<dbReference type="AlphaFoldDB" id="A0A3S4VE76"/>
<organism evidence="9 10">
    <name type="scientific">Mycolicibacterium chitae</name>
    <name type="common">Mycobacterium chitae</name>
    <dbReference type="NCBI Taxonomy" id="1792"/>
    <lineage>
        <taxon>Bacteria</taxon>
        <taxon>Bacillati</taxon>
        <taxon>Actinomycetota</taxon>
        <taxon>Actinomycetes</taxon>
        <taxon>Mycobacteriales</taxon>
        <taxon>Mycobacteriaceae</taxon>
        <taxon>Mycolicibacterium</taxon>
    </lineage>
</organism>
<evidence type="ECO:0000313" key="9">
    <source>
        <dbReference type="EMBL" id="VEG49643.1"/>
    </source>
</evidence>
<evidence type="ECO:0000256" key="5">
    <source>
        <dbReference type="ARBA" id="ARBA00023125"/>
    </source>
</evidence>
<feature type="domain" description="RNA polymerase sigma factor 70 region 4 type 2" evidence="8">
    <location>
        <begin position="101"/>
        <end position="152"/>
    </location>
</feature>
<dbReference type="SUPFAM" id="SSF54427">
    <property type="entry name" value="NTF2-like"/>
    <property type="match status" value="1"/>
</dbReference>
<dbReference type="PANTHER" id="PTHR30173:SF43">
    <property type="entry name" value="ECF RNA POLYMERASE SIGMA FACTOR SIGI-RELATED"/>
    <property type="match status" value="1"/>
</dbReference>
<dbReference type="InterPro" id="IPR013325">
    <property type="entry name" value="RNA_pol_sigma_r2"/>
</dbReference>
<protein>
    <submittedName>
        <fullName evidence="9">ECF subfamily RNA polymerase sigma-24 factor</fullName>
    </submittedName>
</protein>
<dbReference type="PANTHER" id="PTHR30173">
    <property type="entry name" value="SIGMA 19 FACTOR"/>
    <property type="match status" value="1"/>
</dbReference>